<sequence length="144" mass="16088">MCEDVKQTPKIDAESQSVSDNTTDTDSSMVEFYQLVQELLLITLALIGISFGCVWIFYSANIALNYLMGACAGLLYLRMLVKDVEQLGSEKTQLSKGRFALLIGLSILASRLEQLEILPIFLGFLTYKITVMLYVIRTSLPSFD</sequence>
<dbReference type="RefSeq" id="WP_033336305.1">
    <property type="nucleotide sequence ID" value="NZ_KQ976354.1"/>
</dbReference>
<dbReference type="Proteomes" id="UP000076925">
    <property type="component" value="Unassembled WGS sequence"/>
</dbReference>
<protein>
    <submittedName>
        <fullName evidence="8">ATP synthase subunit I</fullName>
    </submittedName>
</protein>
<evidence type="ECO:0000259" key="7">
    <source>
        <dbReference type="Pfam" id="PF24763"/>
    </source>
</evidence>
<feature type="domain" description="CGL160/ATPI" evidence="7">
    <location>
        <begin position="26"/>
        <end position="98"/>
    </location>
</feature>
<accession>A0A139X4D7</accession>
<name>A0A139X4D7_9CYAN</name>
<evidence type="ECO:0000313" key="9">
    <source>
        <dbReference type="Proteomes" id="UP000076925"/>
    </source>
</evidence>
<dbReference type="EMBL" id="ANNX02000035">
    <property type="protein sequence ID" value="KYC39569.1"/>
    <property type="molecule type" value="Genomic_DNA"/>
</dbReference>
<feature type="transmembrane region" description="Helical" evidence="6">
    <location>
        <begin position="39"/>
        <end position="58"/>
    </location>
</feature>
<evidence type="ECO:0000256" key="1">
    <source>
        <dbReference type="ARBA" id="ARBA00004141"/>
    </source>
</evidence>
<dbReference type="OrthoDB" id="462305at2"/>
<dbReference type="AlphaFoldDB" id="A0A139X4D7"/>
<evidence type="ECO:0000256" key="3">
    <source>
        <dbReference type="ARBA" id="ARBA00022989"/>
    </source>
</evidence>
<feature type="compositionally biased region" description="Low complexity" evidence="5">
    <location>
        <begin position="15"/>
        <end position="24"/>
    </location>
</feature>
<keyword evidence="4 6" id="KW-0472">Membrane</keyword>
<evidence type="ECO:0000256" key="4">
    <source>
        <dbReference type="ARBA" id="ARBA00023136"/>
    </source>
</evidence>
<dbReference type="Pfam" id="PF24763">
    <property type="entry name" value="CGL160_C"/>
    <property type="match status" value="1"/>
</dbReference>
<feature type="region of interest" description="Disordered" evidence="5">
    <location>
        <begin position="1"/>
        <end position="24"/>
    </location>
</feature>
<evidence type="ECO:0000313" key="8">
    <source>
        <dbReference type="EMBL" id="KYC39569.1"/>
    </source>
</evidence>
<comment type="subcellular location">
    <subcellularLocation>
        <location evidence="1">Membrane</location>
        <topology evidence="1">Multi-pass membrane protein</topology>
    </subcellularLocation>
</comment>
<keyword evidence="2 6" id="KW-0812">Transmembrane</keyword>
<gene>
    <name evidence="8" type="ORF">WA1_32740</name>
</gene>
<dbReference type="InterPro" id="IPR056309">
    <property type="entry name" value="CGL160/ATPI_dom"/>
</dbReference>
<organism evidence="8 9">
    <name type="scientific">Scytonema hofmannii PCC 7110</name>
    <dbReference type="NCBI Taxonomy" id="128403"/>
    <lineage>
        <taxon>Bacteria</taxon>
        <taxon>Bacillati</taxon>
        <taxon>Cyanobacteriota</taxon>
        <taxon>Cyanophyceae</taxon>
        <taxon>Nostocales</taxon>
        <taxon>Scytonemataceae</taxon>
        <taxon>Scytonema</taxon>
    </lineage>
</organism>
<proteinExistence type="predicted"/>
<keyword evidence="9" id="KW-1185">Reference proteome</keyword>
<evidence type="ECO:0000256" key="5">
    <source>
        <dbReference type="SAM" id="MobiDB-lite"/>
    </source>
</evidence>
<feature type="transmembrane region" description="Helical" evidence="6">
    <location>
        <begin position="64"/>
        <end position="81"/>
    </location>
</feature>
<reference evidence="8 9" key="1">
    <citation type="journal article" date="2013" name="Genome Biol. Evol.">
        <title>Genomes of Stigonematalean cyanobacteria (subsection V) and the evolution of oxygenic photosynthesis from prokaryotes to plastids.</title>
        <authorList>
            <person name="Dagan T."/>
            <person name="Roettger M."/>
            <person name="Stucken K."/>
            <person name="Landan G."/>
            <person name="Koch R."/>
            <person name="Major P."/>
            <person name="Gould S.B."/>
            <person name="Goremykin V.V."/>
            <person name="Rippka R."/>
            <person name="Tandeau de Marsac N."/>
            <person name="Gugger M."/>
            <person name="Lockhart P.J."/>
            <person name="Allen J.F."/>
            <person name="Brune I."/>
            <person name="Maus I."/>
            <person name="Puhler A."/>
            <person name="Martin W.F."/>
        </authorList>
    </citation>
    <scope>NUCLEOTIDE SEQUENCE [LARGE SCALE GENOMIC DNA]</scope>
    <source>
        <strain evidence="8 9">PCC 7110</strain>
    </source>
</reference>
<comment type="caution">
    <text evidence="8">The sequence shown here is derived from an EMBL/GenBank/DDBJ whole genome shotgun (WGS) entry which is preliminary data.</text>
</comment>
<feature type="compositionally biased region" description="Basic and acidic residues" evidence="5">
    <location>
        <begin position="1"/>
        <end position="13"/>
    </location>
</feature>
<dbReference type="STRING" id="128403.WA1_32740"/>
<evidence type="ECO:0000256" key="6">
    <source>
        <dbReference type="SAM" id="Phobius"/>
    </source>
</evidence>
<evidence type="ECO:0000256" key="2">
    <source>
        <dbReference type="ARBA" id="ARBA00022692"/>
    </source>
</evidence>
<keyword evidence="3 6" id="KW-1133">Transmembrane helix</keyword>
<dbReference type="GO" id="GO:0016020">
    <property type="term" value="C:membrane"/>
    <property type="evidence" value="ECO:0007669"/>
    <property type="project" value="UniProtKB-SubCell"/>
</dbReference>
<feature type="transmembrane region" description="Helical" evidence="6">
    <location>
        <begin position="117"/>
        <end position="136"/>
    </location>
</feature>